<dbReference type="EMBL" id="JXTB01000195">
    <property type="protein sequence ID" value="PON54440.1"/>
    <property type="molecule type" value="Genomic_DNA"/>
</dbReference>
<dbReference type="OrthoDB" id="1743176at2759"/>
<sequence>MDAMDTNSDVSPTKSFLGRSLLKSFSWYRDVRIAKNMTTEVTEKHKATSDEMAKTSKAGLPSRVGVPLVSLVPPGTVVEVAKATVAMRAATTEQDSEVFVSHSPPALTSSPCVSVKRSFAVLRLLL</sequence>
<accession>A0A2P5C074</accession>
<name>A0A2P5C074_PARAD</name>
<evidence type="ECO:0000313" key="2">
    <source>
        <dbReference type="Proteomes" id="UP000237105"/>
    </source>
</evidence>
<keyword evidence="2" id="KW-1185">Reference proteome</keyword>
<gene>
    <name evidence="1" type="ORF">PanWU01x14_195190</name>
</gene>
<proteinExistence type="predicted"/>
<dbReference type="AlphaFoldDB" id="A0A2P5C074"/>
<evidence type="ECO:0000313" key="1">
    <source>
        <dbReference type="EMBL" id="PON54440.1"/>
    </source>
</evidence>
<reference evidence="2" key="1">
    <citation type="submission" date="2016-06" db="EMBL/GenBank/DDBJ databases">
        <title>Parallel loss of symbiosis genes in relatives of nitrogen-fixing non-legume Parasponia.</title>
        <authorList>
            <person name="Van Velzen R."/>
            <person name="Holmer R."/>
            <person name="Bu F."/>
            <person name="Rutten L."/>
            <person name="Van Zeijl A."/>
            <person name="Liu W."/>
            <person name="Santuari L."/>
            <person name="Cao Q."/>
            <person name="Sharma T."/>
            <person name="Shen D."/>
            <person name="Roswanjaya Y."/>
            <person name="Wardhani T."/>
            <person name="Kalhor M.S."/>
            <person name="Jansen J."/>
            <person name="Van den Hoogen J."/>
            <person name="Gungor B."/>
            <person name="Hartog M."/>
            <person name="Hontelez J."/>
            <person name="Verver J."/>
            <person name="Yang W.-C."/>
            <person name="Schijlen E."/>
            <person name="Repin R."/>
            <person name="Schilthuizen M."/>
            <person name="Schranz E."/>
            <person name="Heidstra R."/>
            <person name="Miyata K."/>
            <person name="Fedorova E."/>
            <person name="Kohlen W."/>
            <person name="Bisseling T."/>
            <person name="Smit S."/>
            <person name="Geurts R."/>
        </authorList>
    </citation>
    <scope>NUCLEOTIDE SEQUENCE [LARGE SCALE GENOMIC DNA]</scope>
    <source>
        <strain evidence="2">cv. WU1-14</strain>
    </source>
</reference>
<dbReference type="Proteomes" id="UP000237105">
    <property type="component" value="Unassembled WGS sequence"/>
</dbReference>
<comment type="caution">
    <text evidence="1">The sequence shown here is derived from an EMBL/GenBank/DDBJ whole genome shotgun (WGS) entry which is preliminary data.</text>
</comment>
<organism evidence="1 2">
    <name type="scientific">Parasponia andersonii</name>
    <name type="common">Sponia andersonii</name>
    <dbReference type="NCBI Taxonomy" id="3476"/>
    <lineage>
        <taxon>Eukaryota</taxon>
        <taxon>Viridiplantae</taxon>
        <taxon>Streptophyta</taxon>
        <taxon>Embryophyta</taxon>
        <taxon>Tracheophyta</taxon>
        <taxon>Spermatophyta</taxon>
        <taxon>Magnoliopsida</taxon>
        <taxon>eudicotyledons</taxon>
        <taxon>Gunneridae</taxon>
        <taxon>Pentapetalae</taxon>
        <taxon>rosids</taxon>
        <taxon>fabids</taxon>
        <taxon>Rosales</taxon>
        <taxon>Cannabaceae</taxon>
        <taxon>Parasponia</taxon>
    </lineage>
</organism>
<protein>
    <submittedName>
        <fullName evidence="1">Uncharacterized protein</fullName>
    </submittedName>
</protein>